<name>A0A1I5UCP1_9BACT</name>
<proteinExistence type="predicted"/>
<evidence type="ECO:0000313" key="2">
    <source>
        <dbReference type="EMBL" id="SFP92982.1"/>
    </source>
</evidence>
<evidence type="ECO:0000259" key="1">
    <source>
        <dbReference type="PROSITE" id="PS50887"/>
    </source>
</evidence>
<dbReference type="PROSITE" id="PS50887">
    <property type="entry name" value="GGDEF"/>
    <property type="match status" value="1"/>
</dbReference>
<sequence>EENFKKYGISISYGMAIYPLETDNLKDLIQLADQRMYEQKKDIKEL</sequence>
<dbReference type="Gene3D" id="3.30.70.270">
    <property type="match status" value="1"/>
</dbReference>
<dbReference type="AlphaFoldDB" id="A0A1I5UCP1"/>
<dbReference type="SUPFAM" id="SSF55073">
    <property type="entry name" value="Nucleotide cyclase"/>
    <property type="match status" value="1"/>
</dbReference>
<dbReference type="InterPro" id="IPR000160">
    <property type="entry name" value="GGDEF_dom"/>
</dbReference>
<dbReference type="EMBL" id="FOXB01000059">
    <property type="protein sequence ID" value="SFP92982.1"/>
    <property type="molecule type" value="Genomic_DNA"/>
</dbReference>
<accession>A0A1I5UCP1</accession>
<reference evidence="2 3" key="1">
    <citation type="submission" date="2016-10" db="EMBL/GenBank/DDBJ databases">
        <authorList>
            <person name="de Groot N.N."/>
        </authorList>
    </citation>
    <scope>NUCLEOTIDE SEQUENCE [LARGE SCALE GENOMIC DNA]</scope>
    <source>
        <strain evidence="2 3">EP1-55-1</strain>
    </source>
</reference>
<dbReference type="Proteomes" id="UP000199227">
    <property type="component" value="Unassembled WGS sequence"/>
</dbReference>
<dbReference type="InterPro" id="IPR043128">
    <property type="entry name" value="Rev_trsase/Diguanyl_cyclase"/>
</dbReference>
<organism evidence="2 3">
    <name type="scientific">Hydrogenimonas thermophila</name>
    <dbReference type="NCBI Taxonomy" id="223786"/>
    <lineage>
        <taxon>Bacteria</taxon>
        <taxon>Pseudomonadati</taxon>
        <taxon>Campylobacterota</taxon>
        <taxon>Epsilonproteobacteria</taxon>
        <taxon>Campylobacterales</taxon>
        <taxon>Hydrogenimonadaceae</taxon>
        <taxon>Hydrogenimonas</taxon>
    </lineage>
</organism>
<gene>
    <name evidence="2" type="ORF">SAMN05216234_1591</name>
</gene>
<dbReference type="InterPro" id="IPR029787">
    <property type="entry name" value="Nucleotide_cyclase"/>
</dbReference>
<dbReference type="Pfam" id="PF00990">
    <property type="entry name" value="GGDEF"/>
    <property type="match status" value="1"/>
</dbReference>
<evidence type="ECO:0000313" key="3">
    <source>
        <dbReference type="Proteomes" id="UP000199227"/>
    </source>
</evidence>
<protein>
    <submittedName>
        <fullName evidence="2">Diguanylate cyclase, GGDEF domain</fullName>
    </submittedName>
</protein>
<feature type="domain" description="GGDEF" evidence="1">
    <location>
        <begin position="1"/>
        <end position="46"/>
    </location>
</feature>
<feature type="non-terminal residue" evidence="2">
    <location>
        <position position="1"/>
    </location>
</feature>
<keyword evidence="3" id="KW-1185">Reference proteome</keyword>
<dbReference type="STRING" id="223786.SAMN05216234_1591"/>